<dbReference type="RefSeq" id="WP_093522682.1">
    <property type="nucleotide sequence ID" value="NZ_FOSK01000013.1"/>
</dbReference>
<dbReference type="EMBL" id="FOSK01000013">
    <property type="protein sequence ID" value="SFK98868.1"/>
    <property type="molecule type" value="Genomic_DNA"/>
</dbReference>
<gene>
    <name evidence="1" type="ORF">SAMN04488518_11385</name>
</gene>
<protein>
    <submittedName>
        <fullName evidence="1">Uncharacterized protein</fullName>
    </submittedName>
</protein>
<organism evidence="1 2">
    <name type="scientific">Pseudovibrio ascidiaceicola</name>
    <dbReference type="NCBI Taxonomy" id="285279"/>
    <lineage>
        <taxon>Bacteria</taxon>
        <taxon>Pseudomonadati</taxon>
        <taxon>Pseudomonadota</taxon>
        <taxon>Alphaproteobacteria</taxon>
        <taxon>Hyphomicrobiales</taxon>
        <taxon>Stappiaceae</taxon>
        <taxon>Pseudovibrio</taxon>
    </lineage>
</organism>
<name>A0A1I4DZ23_9HYPH</name>
<comment type="caution">
    <text evidence="1">The sequence shown here is derived from an EMBL/GenBank/DDBJ whole genome shotgun (WGS) entry which is preliminary data.</text>
</comment>
<sequence length="190" mass="20592">MKEPTNLIPLPERCYINLTHPSSSRLTWRSVGIVLGRVAALPNLTDMFLSQAQFNLLSARFTPRPLQPLMMTSGLQVILANLAYVETDCDSGQTTLQRPQGGLCELAKALGELIPRPAKLSRAESSKLEEIRHAATITALNQLSRRSLTGPTLPLATTIKPKSPEMAAMDWAEAMESYVSSLSCGSEAAA</sequence>
<reference evidence="1 2" key="1">
    <citation type="submission" date="2016-10" db="EMBL/GenBank/DDBJ databases">
        <authorList>
            <person name="Varghese N."/>
            <person name="Submissions S."/>
        </authorList>
    </citation>
    <scope>NUCLEOTIDE SEQUENCE [LARGE SCALE GENOMIC DNA]</scope>
    <source>
        <strain evidence="1 2">DSM 16392</strain>
    </source>
</reference>
<evidence type="ECO:0000313" key="1">
    <source>
        <dbReference type="EMBL" id="SFK98868.1"/>
    </source>
</evidence>
<accession>A0A1I4DZ23</accession>
<dbReference type="Proteomes" id="UP000199598">
    <property type="component" value="Unassembled WGS sequence"/>
</dbReference>
<evidence type="ECO:0000313" key="2">
    <source>
        <dbReference type="Proteomes" id="UP000199598"/>
    </source>
</evidence>
<keyword evidence="2" id="KW-1185">Reference proteome</keyword>
<proteinExistence type="predicted"/>